<evidence type="ECO:0000256" key="2">
    <source>
        <dbReference type="RuleBase" id="RU004328"/>
    </source>
</evidence>
<evidence type="ECO:0000256" key="1">
    <source>
        <dbReference type="ARBA" id="ARBA00007469"/>
    </source>
</evidence>
<feature type="chain" id="PRO_5032421321" evidence="3">
    <location>
        <begin position="33"/>
        <end position="219"/>
    </location>
</feature>
<dbReference type="GO" id="GO:0003723">
    <property type="term" value="F:RNA binding"/>
    <property type="evidence" value="ECO:0007669"/>
    <property type="project" value="InterPro"/>
</dbReference>
<proteinExistence type="inferred from homology"/>
<dbReference type="InterPro" id="IPR036430">
    <property type="entry name" value="RNase_T2-like_sf"/>
</dbReference>
<evidence type="ECO:0000313" key="4">
    <source>
        <dbReference type="EMBL" id="KAF1022237.1"/>
    </source>
</evidence>
<name>A0A833PCY0_ACIBZ</name>
<organism evidence="4 5">
    <name type="scientific">Acinetobacter bereziniae</name>
    <name type="common">Acinetobacter genomosp. 10</name>
    <dbReference type="NCBI Taxonomy" id="106648"/>
    <lineage>
        <taxon>Bacteria</taxon>
        <taxon>Pseudomonadati</taxon>
        <taxon>Pseudomonadota</taxon>
        <taxon>Gammaproteobacteria</taxon>
        <taxon>Moraxellales</taxon>
        <taxon>Moraxellaceae</taxon>
        <taxon>Acinetobacter</taxon>
    </lineage>
</organism>
<protein>
    <submittedName>
        <fullName evidence="4">Uncharacterized protein</fullName>
    </submittedName>
</protein>
<dbReference type="InterPro" id="IPR001568">
    <property type="entry name" value="RNase_T2-like"/>
</dbReference>
<dbReference type="SUPFAM" id="SSF55895">
    <property type="entry name" value="Ribonuclease Rh-like"/>
    <property type="match status" value="1"/>
</dbReference>
<reference evidence="5" key="1">
    <citation type="journal article" date="2020" name="MBio">
        <title>Horizontal gene transfer to a defensive symbiont with a reduced genome amongst a multipartite beetle microbiome.</title>
        <authorList>
            <person name="Waterworth S.C."/>
            <person name="Florez L.V."/>
            <person name="Rees E.R."/>
            <person name="Hertweck C."/>
            <person name="Kaltenpoth M."/>
            <person name="Kwan J.C."/>
        </authorList>
    </citation>
    <scope>NUCLEOTIDE SEQUENCE [LARGE SCALE GENOMIC DNA]</scope>
</reference>
<dbReference type="Gene3D" id="3.90.730.10">
    <property type="entry name" value="Ribonuclease T2-like"/>
    <property type="match status" value="1"/>
</dbReference>
<sequence length="219" mass="24318">MIFNILRKVKKFCVALTVCCAGFFLVNVPLHAAPQLQGYVMQVQMTPAVCALDSSKQKQRKCLEGYSLTISGLLPETTERNCTTNSSASLTPLQAKVVARVMPEENARIQLWRSVGGCVPMNASQYFRTVINLADRLKIPADLTSSENKSVQHNMLKTQFVRLNPGMNSESIRFTCQSSPSNPVLTEVQVCYRVNGQYKQCSNHIVSNCPNTFSIKGTY</sequence>
<comment type="similarity">
    <text evidence="1 2">Belongs to the RNase T2 family.</text>
</comment>
<gene>
    <name evidence="4" type="ORF">GAK29_03225</name>
</gene>
<dbReference type="GO" id="GO:0033897">
    <property type="term" value="F:ribonuclease T2 activity"/>
    <property type="evidence" value="ECO:0007669"/>
    <property type="project" value="InterPro"/>
</dbReference>
<accession>A0A833PCY0</accession>
<evidence type="ECO:0000256" key="3">
    <source>
        <dbReference type="SAM" id="SignalP"/>
    </source>
</evidence>
<evidence type="ECO:0000313" key="5">
    <source>
        <dbReference type="Proteomes" id="UP000490535"/>
    </source>
</evidence>
<dbReference type="Pfam" id="PF00445">
    <property type="entry name" value="Ribonuclease_T2"/>
    <property type="match status" value="1"/>
</dbReference>
<dbReference type="Proteomes" id="UP000490535">
    <property type="component" value="Unassembled WGS sequence"/>
</dbReference>
<feature type="signal peptide" evidence="3">
    <location>
        <begin position="1"/>
        <end position="32"/>
    </location>
</feature>
<dbReference type="EMBL" id="WNDP01000095">
    <property type="protein sequence ID" value="KAF1022237.1"/>
    <property type="molecule type" value="Genomic_DNA"/>
</dbReference>
<dbReference type="AlphaFoldDB" id="A0A833PCY0"/>
<keyword evidence="3" id="KW-0732">Signal</keyword>
<comment type="caution">
    <text evidence="4">The sequence shown here is derived from an EMBL/GenBank/DDBJ whole genome shotgun (WGS) entry which is preliminary data.</text>
</comment>